<evidence type="ECO:0000313" key="2">
    <source>
        <dbReference type="Proteomes" id="UP001064087"/>
    </source>
</evidence>
<evidence type="ECO:0000313" key="1">
    <source>
        <dbReference type="EMBL" id="UXX82653.1"/>
    </source>
</evidence>
<dbReference type="EMBL" id="CP106738">
    <property type="protein sequence ID" value="UXX82653.1"/>
    <property type="molecule type" value="Genomic_DNA"/>
</dbReference>
<proteinExistence type="predicted"/>
<dbReference type="Gene3D" id="3.30.10.10">
    <property type="entry name" value="Trypsin Inhibitor V, subunit A"/>
    <property type="match status" value="1"/>
</dbReference>
<gene>
    <name evidence="1" type="ORF">N7U68_16410</name>
</gene>
<keyword evidence="2" id="KW-1185">Reference proteome</keyword>
<dbReference type="InterPro" id="IPR021719">
    <property type="entry name" value="Prot_inh_I78"/>
</dbReference>
<organism evidence="1 2">
    <name type="scientific">Roseovarius pelagicus</name>
    <dbReference type="NCBI Taxonomy" id="2980108"/>
    <lineage>
        <taxon>Bacteria</taxon>
        <taxon>Pseudomonadati</taxon>
        <taxon>Pseudomonadota</taxon>
        <taxon>Alphaproteobacteria</taxon>
        <taxon>Rhodobacterales</taxon>
        <taxon>Roseobacteraceae</taxon>
        <taxon>Roseovarius</taxon>
    </lineage>
</organism>
<dbReference type="Proteomes" id="UP001064087">
    <property type="component" value="Chromosome"/>
</dbReference>
<sequence>MNRFVGMTVGVVIIAALGAFAWSQMKEKDTDDTCGARMYETAIGTPHSDHDFSGPDRPLRIIAPDSAVTLDHRLDRLNIDVDDQGVITRVWCG</sequence>
<dbReference type="Pfam" id="PF11720">
    <property type="entry name" value="Inhibitor_I78"/>
    <property type="match status" value="1"/>
</dbReference>
<name>A0ABY6DBU8_9RHOB</name>
<accession>A0ABY6DBU8</accession>
<dbReference type="RefSeq" id="WP_263047501.1">
    <property type="nucleotide sequence ID" value="NZ_CP106738.1"/>
</dbReference>
<protein>
    <submittedName>
        <fullName evidence="1">I78 family peptidase inhibitor</fullName>
    </submittedName>
</protein>
<reference evidence="1" key="1">
    <citation type="submission" date="2022-10" db="EMBL/GenBank/DDBJ databases">
        <title>Roseovarius pelagicus sp. nov., isolated from Arctic seawater.</title>
        <authorList>
            <person name="Hong Y.W."/>
            <person name="Hwang C.Y."/>
        </authorList>
    </citation>
    <scope>NUCLEOTIDE SEQUENCE</scope>
    <source>
        <strain evidence="1">HL-MP18</strain>
    </source>
</reference>